<dbReference type="SUPFAM" id="SSF53850">
    <property type="entry name" value="Periplasmic binding protein-like II"/>
    <property type="match status" value="1"/>
</dbReference>
<proteinExistence type="inferred from homology"/>
<dbReference type="PANTHER" id="PTHR30085">
    <property type="entry name" value="AMINO ACID ABC TRANSPORTER PERMEASE"/>
    <property type="match status" value="1"/>
</dbReference>
<reference evidence="6 7" key="1">
    <citation type="submission" date="2020-01" db="EMBL/GenBank/DDBJ databases">
        <title>Genome sequencing of strain KACC 21265.</title>
        <authorList>
            <person name="Heo J."/>
            <person name="Kim S.-J."/>
            <person name="Kim J.-S."/>
            <person name="Hong S.-B."/>
            <person name="Kwon S.-W."/>
        </authorList>
    </citation>
    <scope>NUCLEOTIDE SEQUENCE [LARGE SCALE GENOMIC DNA]</scope>
    <source>
        <strain evidence="6 7">KACC 21265</strain>
    </source>
</reference>
<keyword evidence="2" id="KW-0813">Transport</keyword>
<dbReference type="InterPro" id="IPR051455">
    <property type="entry name" value="Bact_solute-bind_prot3"/>
</dbReference>
<keyword evidence="7" id="KW-1185">Reference proteome</keyword>
<evidence type="ECO:0000313" key="6">
    <source>
        <dbReference type="EMBL" id="QHI98943.1"/>
    </source>
</evidence>
<gene>
    <name evidence="6" type="ORF">GT347_13670</name>
</gene>
<evidence type="ECO:0000256" key="1">
    <source>
        <dbReference type="ARBA" id="ARBA00010333"/>
    </source>
</evidence>
<dbReference type="GO" id="GO:0030288">
    <property type="term" value="C:outer membrane-bounded periplasmic space"/>
    <property type="evidence" value="ECO:0007669"/>
    <property type="project" value="TreeGrafter"/>
</dbReference>
<dbReference type="GO" id="GO:0006865">
    <property type="term" value="P:amino acid transport"/>
    <property type="evidence" value="ECO:0007669"/>
    <property type="project" value="TreeGrafter"/>
</dbReference>
<evidence type="ECO:0000256" key="3">
    <source>
        <dbReference type="ARBA" id="ARBA00022729"/>
    </source>
</evidence>
<feature type="chain" id="PRO_5032954975" evidence="4">
    <location>
        <begin position="25"/>
        <end position="298"/>
    </location>
</feature>
<dbReference type="RefSeq" id="WP_160552598.1">
    <property type="nucleotide sequence ID" value="NZ_CP047650.1"/>
</dbReference>
<feature type="domain" description="Solute-binding protein family 3/N-terminal" evidence="5">
    <location>
        <begin position="35"/>
        <end position="267"/>
    </location>
</feature>
<dbReference type="KEGG" id="xyk:GT347_13670"/>
<dbReference type="Gene3D" id="3.40.190.10">
    <property type="entry name" value="Periplasmic binding protein-like II"/>
    <property type="match status" value="2"/>
</dbReference>
<dbReference type="EMBL" id="CP047650">
    <property type="protein sequence ID" value="QHI98943.1"/>
    <property type="molecule type" value="Genomic_DNA"/>
</dbReference>
<evidence type="ECO:0000256" key="2">
    <source>
        <dbReference type="ARBA" id="ARBA00022448"/>
    </source>
</evidence>
<name>A0A857J6S6_9BURK</name>
<evidence type="ECO:0000256" key="4">
    <source>
        <dbReference type="SAM" id="SignalP"/>
    </source>
</evidence>
<evidence type="ECO:0000259" key="5">
    <source>
        <dbReference type="SMART" id="SM00062"/>
    </source>
</evidence>
<dbReference type="GO" id="GO:0005576">
    <property type="term" value="C:extracellular region"/>
    <property type="evidence" value="ECO:0007669"/>
    <property type="project" value="TreeGrafter"/>
</dbReference>
<accession>A0A857J6S6</accession>
<organism evidence="6 7">
    <name type="scientific">Xylophilus rhododendri</name>
    <dbReference type="NCBI Taxonomy" id="2697032"/>
    <lineage>
        <taxon>Bacteria</taxon>
        <taxon>Pseudomonadati</taxon>
        <taxon>Pseudomonadota</taxon>
        <taxon>Betaproteobacteria</taxon>
        <taxon>Burkholderiales</taxon>
        <taxon>Xylophilus</taxon>
    </lineage>
</organism>
<dbReference type="InterPro" id="IPR001638">
    <property type="entry name" value="Solute-binding_3/MltF_N"/>
</dbReference>
<dbReference type="PANTHER" id="PTHR30085:SF2">
    <property type="entry name" value="GLUTAMATE_ASPARTATE IMPORT SOLUTE-BINDING PROTEIN"/>
    <property type="match status" value="1"/>
</dbReference>
<feature type="signal peptide" evidence="4">
    <location>
        <begin position="1"/>
        <end position="24"/>
    </location>
</feature>
<keyword evidence="3 4" id="KW-0732">Signal</keyword>
<sequence>MSAFPAWRALPLLAAAFTTLPAAAATLENIRAAQEIVLAHRDASVPFSYLDQNRQPVGYAVDICLKLVEAVKRELALPNLAVKYLPVTSGNRIAAVAEGKAALECGSTTNNAERRKQVAFTIPHFISAVRLLVRSDSGFKSLDDMSGRTVTATTGTTTLPTLRRIDAEHDLRLKIVEAPDHAQAFGFLETGKADAFALDDVLLYGLRANSAKPQSWEVVGKAMSIEPYAIMLPPRDPAFKKVVDQEMRRLIASGEIQTLYRRWFQQPIPPKGINLELPMPAMLRDSFRYPSDKTGDLE</sequence>
<dbReference type="Pfam" id="PF00497">
    <property type="entry name" value="SBP_bac_3"/>
    <property type="match status" value="1"/>
</dbReference>
<dbReference type="CDD" id="cd13688">
    <property type="entry name" value="PBP2_GltI_DEBP"/>
    <property type="match status" value="1"/>
</dbReference>
<dbReference type="SMART" id="SM00062">
    <property type="entry name" value="PBPb"/>
    <property type="match status" value="1"/>
</dbReference>
<dbReference type="AlphaFoldDB" id="A0A857J6S6"/>
<protein>
    <submittedName>
        <fullName evidence="6">Transporter substrate-binding domain-containing protein</fullName>
    </submittedName>
</protein>
<comment type="similarity">
    <text evidence="1">Belongs to the bacterial solute-binding protein 3 family.</text>
</comment>
<evidence type="ECO:0000313" key="7">
    <source>
        <dbReference type="Proteomes" id="UP000464787"/>
    </source>
</evidence>
<dbReference type="Proteomes" id="UP000464787">
    <property type="component" value="Chromosome"/>
</dbReference>